<dbReference type="AlphaFoldDB" id="A0A4Z2GUV9"/>
<feature type="compositionally biased region" description="Polar residues" evidence="1">
    <location>
        <begin position="35"/>
        <end position="46"/>
    </location>
</feature>
<name>A0A4Z2GUV9_9TELE</name>
<dbReference type="EMBL" id="SRLO01000410">
    <property type="protein sequence ID" value="TNN57229.1"/>
    <property type="molecule type" value="Genomic_DNA"/>
</dbReference>
<dbReference type="Proteomes" id="UP000314294">
    <property type="component" value="Unassembled WGS sequence"/>
</dbReference>
<protein>
    <submittedName>
        <fullName evidence="2">Uncharacterized protein</fullName>
    </submittedName>
</protein>
<evidence type="ECO:0000313" key="3">
    <source>
        <dbReference type="Proteomes" id="UP000314294"/>
    </source>
</evidence>
<organism evidence="2 3">
    <name type="scientific">Liparis tanakae</name>
    <name type="common">Tanaka's snailfish</name>
    <dbReference type="NCBI Taxonomy" id="230148"/>
    <lineage>
        <taxon>Eukaryota</taxon>
        <taxon>Metazoa</taxon>
        <taxon>Chordata</taxon>
        <taxon>Craniata</taxon>
        <taxon>Vertebrata</taxon>
        <taxon>Euteleostomi</taxon>
        <taxon>Actinopterygii</taxon>
        <taxon>Neopterygii</taxon>
        <taxon>Teleostei</taxon>
        <taxon>Neoteleostei</taxon>
        <taxon>Acanthomorphata</taxon>
        <taxon>Eupercaria</taxon>
        <taxon>Perciformes</taxon>
        <taxon>Cottioidei</taxon>
        <taxon>Cottales</taxon>
        <taxon>Liparidae</taxon>
        <taxon>Liparis</taxon>
    </lineage>
</organism>
<feature type="region of interest" description="Disordered" evidence="1">
    <location>
        <begin position="1"/>
        <end position="61"/>
    </location>
</feature>
<keyword evidence="3" id="KW-1185">Reference proteome</keyword>
<sequence>MSASPTRSDLNEANAERSSASSRCSPLDVSIELTGPTSAARTTPANGSLPPATRDENTATD</sequence>
<evidence type="ECO:0000313" key="2">
    <source>
        <dbReference type="EMBL" id="TNN57229.1"/>
    </source>
</evidence>
<accession>A0A4Z2GUV9</accession>
<evidence type="ECO:0000256" key="1">
    <source>
        <dbReference type="SAM" id="MobiDB-lite"/>
    </source>
</evidence>
<feature type="compositionally biased region" description="Low complexity" evidence="1">
    <location>
        <begin position="11"/>
        <end position="23"/>
    </location>
</feature>
<gene>
    <name evidence="2" type="ORF">EYF80_032563</name>
</gene>
<proteinExistence type="predicted"/>
<reference evidence="2 3" key="1">
    <citation type="submission" date="2019-03" db="EMBL/GenBank/DDBJ databases">
        <title>First draft genome of Liparis tanakae, snailfish: a comprehensive survey of snailfish specific genes.</title>
        <authorList>
            <person name="Kim W."/>
            <person name="Song I."/>
            <person name="Jeong J.-H."/>
            <person name="Kim D."/>
            <person name="Kim S."/>
            <person name="Ryu S."/>
            <person name="Song J.Y."/>
            <person name="Lee S.K."/>
        </authorList>
    </citation>
    <scope>NUCLEOTIDE SEQUENCE [LARGE SCALE GENOMIC DNA]</scope>
    <source>
        <tissue evidence="2">Muscle</tissue>
    </source>
</reference>
<comment type="caution">
    <text evidence="2">The sequence shown here is derived from an EMBL/GenBank/DDBJ whole genome shotgun (WGS) entry which is preliminary data.</text>
</comment>